<comment type="subcellular location">
    <subcellularLocation>
        <location evidence="1 6">Nucleus</location>
    </subcellularLocation>
</comment>
<dbReference type="Proteomes" id="UP001620626">
    <property type="component" value="Unassembled WGS sequence"/>
</dbReference>
<dbReference type="Gene3D" id="1.10.287.3490">
    <property type="match status" value="1"/>
</dbReference>
<evidence type="ECO:0000256" key="5">
    <source>
        <dbReference type="ARBA" id="ARBA00032011"/>
    </source>
</evidence>
<dbReference type="AlphaFoldDB" id="A0ABD2L244"/>
<comment type="function">
    <text evidence="6">Component of the Mediator complex, a coactivator involved in the regulated transcription of nearly all RNA polymerase II-dependent genes. Mediator functions as a bridge to convey information from gene-specific regulatory proteins to the basal RNA polymerase II transcription machinery. Mediator is recruited to promoters by direct interactions with regulatory proteins and serves as a scaffold for the assembly of a functional pre-initiation complex with RNA polymerase II and the general transcription factors.</text>
</comment>
<comment type="similarity">
    <text evidence="2 6">Belongs to the Mediator complex subunit 11 family.</text>
</comment>
<dbReference type="InterPro" id="IPR019404">
    <property type="entry name" value="Mediator_Med11"/>
</dbReference>
<comment type="subunit">
    <text evidence="6">Component of the Mediator complex.</text>
</comment>
<reference evidence="8 9" key="1">
    <citation type="submission" date="2024-10" db="EMBL/GenBank/DDBJ databases">
        <authorList>
            <person name="Kim D."/>
        </authorList>
    </citation>
    <scope>NUCLEOTIDE SEQUENCE [LARGE SCALE GENOMIC DNA]</scope>
    <source>
        <strain evidence="8">BH-2024</strain>
    </source>
</reference>
<evidence type="ECO:0000256" key="3">
    <source>
        <dbReference type="ARBA" id="ARBA00019621"/>
    </source>
</evidence>
<evidence type="ECO:0000313" key="9">
    <source>
        <dbReference type="Proteomes" id="UP001620626"/>
    </source>
</evidence>
<feature type="compositionally biased region" description="Basic and acidic residues" evidence="7">
    <location>
        <begin position="183"/>
        <end position="208"/>
    </location>
</feature>
<gene>
    <name evidence="6" type="primary">MED11</name>
    <name evidence="8" type="ORF">niasHT_010559</name>
</gene>
<keyword evidence="4 6" id="KW-0539">Nucleus</keyword>
<dbReference type="Pfam" id="PF10280">
    <property type="entry name" value="Med11"/>
    <property type="match status" value="1"/>
</dbReference>
<name>A0ABD2L244_9BILA</name>
<evidence type="ECO:0000313" key="8">
    <source>
        <dbReference type="EMBL" id="KAL3109295.1"/>
    </source>
</evidence>
<sequence>MNFSRYVLASTIAPISSTDGAAGSAAVVASAGPSSAEPMPPVEQLMEGIEEKCPPSLDQRLHAMDEVDLRIDDLLTVVAEVMAGLDKDKPLSKAKMEELYKKYELKLDEIQRGIAEQLTYMEQVCVGAEHQGSTYHYHQVAELSAARLHSLRAHLAMLRNNMDSSSRERGGDGQQQATGAADEQSKNSEKNRRRDSQRREWNSEREGK</sequence>
<feature type="region of interest" description="Disordered" evidence="7">
    <location>
        <begin position="162"/>
        <end position="208"/>
    </location>
</feature>
<evidence type="ECO:0000256" key="7">
    <source>
        <dbReference type="SAM" id="MobiDB-lite"/>
    </source>
</evidence>
<dbReference type="GO" id="GO:0005634">
    <property type="term" value="C:nucleus"/>
    <property type="evidence" value="ECO:0007669"/>
    <property type="project" value="UniProtKB-SubCell"/>
</dbReference>
<dbReference type="EMBL" id="JBICBT010000574">
    <property type="protein sequence ID" value="KAL3109295.1"/>
    <property type="molecule type" value="Genomic_DNA"/>
</dbReference>
<organism evidence="8 9">
    <name type="scientific">Heterodera trifolii</name>
    <dbReference type="NCBI Taxonomy" id="157864"/>
    <lineage>
        <taxon>Eukaryota</taxon>
        <taxon>Metazoa</taxon>
        <taxon>Ecdysozoa</taxon>
        <taxon>Nematoda</taxon>
        <taxon>Chromadorea</taxon>
        <taxon>Rhabditida</taxon>
        <taxon>Tylenchina</taxon>
        <taxon>Tylenchomorpha</taxon>
        <taxon>Tylenchoidea</taxon>
        <taxon>Heteroderidae</taxon>
        <taxon>Heteroderinae</taxon>
        <taxon>Heterodera</taxon>
    </lineage>
</organism>
<evidence type="ECO:0000256" key="4">
    <source>
        <dbReference type="ARBA" id="ARBA00023242"/>
    </source>
</evidence>
<keyword evidence="6" id="KW-0010">Activator</keyword>
<evidence type="ECO:0000256" key="6">
    <source>
        <dbReference type="RuleBase" id="RU364147"/>
    </source>
</evidence>
<comment type="caution">
    <text evidence="8">The sequence shown here is derived from an EMBL/GenBank/DDBJ whole genome shotgun (WGS) entry which is preliminary data.</text>
</comment>
<dbReference type="PANTHER" id="PTHR22890">
    <property type="entry name" value="MEDIATOR OF RNA POLYMERASE II TRANSCRIPTION SUBUNIT 11"/>
    <property type="match status" value="1"/>
</dbReference>
<evidence type="ECO:0000256" key="1">
    <source>
        <dbReference type="ARBA" id="ARBA00004123"/>
    </source>
</evidence>
<keyword evidence="6" id="KW-0805">Transcription regulation</keyword>
<proteinExistence type="inferred from homology"/>
<accession>A0ABD2L244</accession>
<keyword evidence="6" id="KW-0804">Transcription</keyword>
<evidence type="ECO:0000256" key="2">
    <source>
        <dbReference type="ARBA" id="ARBA00008186"/>
    </source>
</evidence>
<keyword evidence="9" id="KW-1185">Reference proteome</keyword>
<protein>
    <recommendedName>
        <fullName evidence="3 6">Mediator of RNA polymerase II transcription subunit 11</fullName>
    </recommendedName>
    <alternativeName>
        <fullName evidence="5 6">Mediator complex subunit 11</fullName>
    </alternativeName>
</protein>